<sequence>MTMNTQAIQLIVPYVQGGGSDQRARLVARYLAGELGESVEVVNRTGAIVGHTAIAEAAPDGRTIGQVSGEIGMMHWFGGLTPLTPEDYTPLAVPFVEAAAVIVRQDAPWKTLAEFLETCRGRNIVGSGGPNFGVWKFSLVGLLDKLGIDAGRLEWAETLSGEQGLAKVIAGEAEVAPITLTDARGPLRSGEARALANMDAARHPAFPDVPTVQELLGIPWSVAHWRGLVAPKGLPAKIRERYVAALRRVAANPDFQREAQASSFTVDWRFGDEFTRYMAEDDAMFGRIIRLLGPRAGSASNLH</sequence>
<evidence type="ECO:0000256" key="1">
    <source>
        <dbReference type="ARBA" id="ARBA00006987"/>
    </source>
</evidence>
<comment type="similarity">
    <text evidence="1">Belongs to the UPF0065 (bug) family.</text>
</comment>
<dbReference type="SUPFAM" id="SSF53850">
    <property type="entry name" value="Periplasmic binding protein-like II"/>
    <property type="match status" value="1"/>
</dbReference>
<dbReference type="Gene3D" id="3.40.190.150">
    <property type="entry name" value="Bordetella uptake gene, domain 1"/>
    <property type="match status" value="1"/>
</dbReference>
<proteinExistence type="inferred from homology"/>
<dbReference type="CDD" id="cd07012">
    <property type="entry name" value="PBP2_Bug_TTT"/>
    <property type="match status" value="1"/>
</dbReference>
<dbReference type="EMBL" id="JABBFX010000001">
    <property type="protein sequence ID" value="NML43330.1"/>
    <property type="molecule type" value="Genomic_DNA"/>
</dbReference>
<dbReference type="AlphaFoldDB" id="A0A848H2G6"/>
<dbReference type="PANTHER" id="PTHR42928">
    <property type="entry name" value="TRICARBOXYLATE-BINDING PROTEIN"/>
    <property type="match status" value="1"/>
</dbReference>
<dbReference type="Pfam" id="PF03401">
    <property type="entry name" value="TctC"/>
    <property type="match status" value="1"/>
</dbReference>
<dbReference type="RefSeq" id="WP_169417544.1">
    <property type="nucleotide sequence ID" value="NZ_JABBFX010000001.1"/>
</dbReference>
<organism evidence="2 3">
    <name type="scientific">Ramlibacter agri</name>
    <dbReference type="NCBI Taxonomy" id="2728837"/>
    <lineage>
        <taxon>Bacteria</taxon>
        <taxon>Pseudomonadati</taxon>
        <taxon>Pseudomonadota</taxon>
        <taxon>Betaproteobacteria</taxon>
        <taxon>Burkholderiales</taxon>
        <taxon>Comamonadaceae</taxon>
        <taxon>Ramlibacter</taxon>
    </lineage>
</organism>
<keyword evidence="3" id="KW-1185">Reference proteome</keyword>
<comment type="caution">
    <text evidence="2">The sequence shown here is derived from an EMBL/GenBank/DDBJ whole genome shotgun (WGS) entry which is preliminary data.</text>
</comment>
<dbReference type="InterPro" id="IPR042100">
    <property type="entry name" value="Bug_dom1"/>
</dbReference>
<dbReference type="InterPro" id="IPR005064">
    <property type="entry name" value="BUG"/>
</dbReference>
<reference evidence="2 3" key="1">
    <citation type="submission" date="2020-04" db="EMBL/GenBank/DDBJ databases">
        <title>Ramlibacter sp. G-1-2-2 isolated from soil.</title>
        <authorList>
            <person name="Dahal R.H."/>
        </authorList>
    </citation>
    <scope>NUCLEOTIDE SEQUENCE [LARGE SCALE GENOMIC DNA]</scope>
    <source>
        <strain evidence="2 3">G-1-2-2</strain>
    </source>
</reference>
<dbReference type="PANTHER" id="PTHR42928:SF5">
    <property type="entry name" value="BLR1237 PROTEIN"/>
    <property type="match status" value="1"/>
</dbReference>
<evidence type="ECO:0000313" key="3">
    <source>
        <dbReference type="Proteomes" id="UP000541185"/>
    </source>
</evidence>
<protein>
    <submittedName>
        <fullName evidence="2">Tripartite tricarboxylate transporter substrate binding protein</fullName>
    </submittedName>
</protein>
<gene>
    <name evidence="2" type="ORF">HHL11_06175</name>
</gene>
<evidence type="ECO:0000313" key="2">
    <source>
        <dbReference type="EMBL" id="NML43330.1"/>
    </source>
</evidence>
<accession>A0A848H2G6</accession>
<dbReference type="Proteomes" id="UP000541185">
    <property type="component" value="Unassembled WGS sequence"/>
</dbReference>
<dbReference type="PIRSF" id="PIRSF017082">
    <property type="entry name" value="YflP"/>
    <property type="match status" value="1"/>
</dbReference>
<dbReference type="Gene3D" id="3.40.190.10">
    <property type="entry name" value="Periplasmic binding protein-like II"/>
    <property type="match status" value="1"/>
</dbReference>
<name>A0A848H2G6_9BURK</name>